<organism evidence="2 3">
    <name type="scientific">Clydaea vesicula</name>
    <dbReference type="NCBI Taxonomy" id="447962"/>
    <lineage>
        <taxon>Eukaryota</taxon>
        <taxon>Fungi</taxon>
        <taxon>Fungi incertae sedis</taxon>
        <taxon>Chytridiomycota</taxon>
        <taxon>Chytridiomycota incertae sedis</taxon>
        <taxon>Chytridiomycetes</taxon>
        <taxon>Lobulomycetales</taxon>
        <taxon>Lobulomycetaceae</taxon>
        <taxon>Clydaea</taxon>
    </lineage>
</organism>
<dbReference type="InterPro" id="IPR032675">
    <property type="entry name" value="LRR_dom_sf"/>
</dbReference>
<evidence type="ECO:0000313" key="2">
    <source>
        <dbReference type="EMBL" id="KAJ3221439.1"/>
    </source>
</evidence>
<dbReference type="SUPFAM" id="SSF81383">
    <property type="entry name" value="F-box domain"/>
    <property type="match status" value="1"/>
</dbReference>
<sequence>MKWFPPTFVSYPGEFVKDALNYESAVDITFNSNIPQKHHDVLRITTYNVHMWRSPNFRTSNFFAIMSDLLPKLNTDLICLQEVPQEFAKEKSEILEALDKSSFKVFVLPGLLNLEGLKFQLANPIFSKVKLLSQKLINLRNHRTCTMTEFSLEKNVAGDFNAIESSEVINKFKDQGFKNVFDLVDNNGEKPEFTCWTGTVIDFVLIKGEALISRLNGAYLFQTSLSDHLPIDIAIEHGLVLMKEFKFKSKNELVCENPDISTNKNYENLIINNKAEKLHNSSMQVTYNSGYIKSRTIETLFPNEILNLIFDKLEKFDLVLCSLVNKRWSRLTKDAIWKNFRIKNLTSFFNLMLKLQYDFKFESSFNKKIQNHSSSKNNLPEHYLNDVNTYNKIVSLANITKGITITVDNFFVADSLKLSSYFKNLTFFQNSASEWFDLNSLLTVLRNCPKLIELELRGINFVKEIEEENKKVKLNNLKSLLWTCSQGDPCSFFINQSLESLERLYFPFESQDLFNLLFKNLCNLKVLLFDISDSMDIIEIDNLLEFIFIHTPKLVDILVFGIRDKTKISRKVFEAIIKHSKLTGIRLVNFIQVFALEDFEWFLENFGSNLKIFQFETINFKLNNDFLKIFLNKNLKNLLKFGFNFKVKKEYKISIEIIERICQELPKLVRFYGDNFNEASRNKFAEFGVNANPLFIRSDDEIWDLDKLSGFEERKKKFQNSYL</sequence>
<comment type="caution">
    <text evidence="2">The sequence shown here is derived from an EMBL/GenBank/DDBJ whole genome shotgun (WGS) entry which is preliminary data.</text>
</comment>
<dbReference type="Pfam" id="PF12937">
    <property type="entry name" value="F-box-like"/>
    <property type="match status" value="1"/>
</dbReference>
<evidence type="ECO:0000259" key="1">
    <source>
        <dbReference type="PROSITE" id="PS50181"/>
    </source>
</evidence>
<dbReference type="InterPro" id="IPR001810">
    <property type="entry name" value="F-box_dom"/>
</dbReference>
<name>A0AAD5XWA5_9FUNG</name>
<keyword evidence="3" id="KW-1185">Reference proteome</keyword>
<dbReference type="EMBL" id="JADGJW010000230">
    <property type="protein sequence ID" value="KAJ3221439.1"/>
    <property type="molecule type" value="Genomic_DNA"/>
</dbReference>
<dbReference type="InterPro" id="IPR036691">
    <property type="entry name" value="Endo/exonu/phosph_ase_sf"/>
</dbReference>
<dbReference type="Gene3D" id="3.80.10.10">
    <property type="entry name" value="Ribonuclease Inhibitor"/>
    <property type="match status" value="1"/>
</dbReference>
<dbReference type="Proteomes" id="UP001211065">
    <property type="component" value="Unassembled WGS sequence"/>
</dbReference>
<dbReference type="AlphaFoldDB" id="A0AAD5XWA5"/>
<dbReference type="PROSITE" id="PS50181">
    <property type="entry name" value="FBOX"/>
    <property type="match status" value="1"/>
</dbReference>
<dbReference type="InterPro" id="IPR036047">
    <property type="entry name" value="F-box-like_dom_sf"/>
</dbReference>
<dbReference type="SUPFAM" id="SSF56219">
    <property type="entry name" value="DNase I-like"/>
    <property type="match status" value="1"/>
</dbReference>
<dbReference type="SMART" id="SM00256">
    <property type="entry name" value="FBOX"/>
    <property type="match status" value="1"/>
</dbReference>
<evidence type="ECO:0000313" key="3">
    <source>
        <dbReference type="Proteomes" id="UP001211065"/>
    </source>
</evidence>
<reference evidence="2" key="1">
    <citation type="submission" date="2020-05" db="EMBL/GenBank/DDBJ databases">
        <title>Phylogenomic resolution of chytrid fungi.</title>
        <authorList>
            <person name="Stajich J.E."/>
            <person name="Amses K."/>
            <person name="Simmons R."/>
            <person name="Seto K."/>
            <person name="Myers J."/>
            <person name="Bonds A."/>
            <person name="Quandt C.A."/>
            <person name="Barry K."/>
            <person name="Liu P."/>
            <person name="Grigoriev I."/>
            <person name="Longcore J.E."/>
            <person name="James T.Y."/>
        </authorList>
    </citation>
    <scope>NUCLEOTIDE SEQUENCE</scope>
    <source>
        <strain evidence="2">JEL0476</strain>
    </source>
</reference>
<proteinExistence type="predicted"/>
<dbReference type="Gene3D" id="3.60.10.10">
    <property type="entry name" value="Endonuclease/exonuclease/phosphatase"/>
    <property type="match status" value="2"/>
</dbReference>
<gene>
    <name evidence="2" type="ORF">HK099_003533</name>
</gene>
<protein>
    <recommendedName>
        <fullName evidence="1">F-box domain-containing protein</fullName>
    </recommendedName>
</protein>
<accession>A0AAD5XWA5</accession>
<feature type="domain" description="F-box" evidence="1">
    <location>
        <begin position="295"/>
        <end position="340"/>
    </location>
</feature>